<dbReference type="SUPFAM" id="SSF53335">
    <property type="entry name" value="S-adenosyl-L-methionine-dependent methyltransferases"/>
    <property type="match status" value="1"/>
</dbReference>
<evidence type="ECO:0000256" key="3">
    <source>
        <dbReference type="ARBA" id="ARBA00022679"/>
    </source>
</evidence>
<organism evidence="5 6">
    <name type="scientific">Talaromyces amestolkiae</name>
    <dbReference type="NCBI Taxonomy" id="1196081"/>
    <lineage>
        <taxon>Eukaryota</taxon>
        <taxon>Fungi</taxon>
        <taxon>Dikarya</taxon>
        <taxon>Ascomycota</taxon>
        <taxon>Pezizomycotina</taxon>
        <taxon>Eurotiomycetes</taxon>
        <taxon>Eurotiomycetidae</taxon>
        <taxon>Eurotiales</taxon>
        <taxon>Trichocomaceae</taxon>
        <taxon>Talaromyces</taxon>
        <taxon>Talaromyces sect. Talaromyces</taxon>
    </lineage>
</organism>
<dbReference type="GO" id="GO:0032259">
    <property type="term" value="P:methylation"/>
    <property type="evidence" value="ECO:0007669"/>
    <property type="project" value="UniProtKB-KW"/>
</dbReference>
<dbReference type="GO" id="GO:0008757">
    <property type="term" value="F:S-adenosylmethionine-dependent methyltransferase activity"/>
    <property type="evidence" value="ECO:0007669"/>
    <property type="project" value="InterPro"/>
</dbReference>
<evidence type="ECO:0000256" key="1">
    <source>
        <dbReference type="ARBA" id="ARBA00022553"/>
    </source>
</evidence>
<sequence>MPEQSLPPSSLRDHMDKYAGETYVEGWAELWNNKQEKEPLPWDRGCHSTALEDLLMKWKQSGEGVFAQKPQGGRRRRALVPGCGTGYDVLLLASFGFDVYGLDYSRTAVEYAKAYAAENAEKYPVKDAELGRGNYVYVEGDYFKDDWLEGLGLPNNSFDLIYDYTFFCALQPWLRPRWAMRHRQLLAPAPTGTLICLEWPRLKDPKLLGPPFASPSSAYFEHLTHPGEEIAYDSDGNVIVDPARKPCPIGLVRAEHFQPERTYTTGKDEKTGEVHDRIAVWRRQDFSDD</sequence>
<evidence type="ECO:0008006" key="7">
    <source>
        <dbReference type="Google" id="ProtNLM"/>
    </source>
</evidence>
<keyword evidence="3" id="KW-0808">Transferase</keyword>
<keyword evidence="6" id="KW-1185">Reference proteome</keyword>
<evidence type="ECO:0000256" key="4">
    <source>
        <dbReference type="ARBA" id="ARBA00022691"/>
    </source>
</evidence>
<dbReference type="OrthoDB" id="276151at2759"/>
<dbReference type="Gene3D" id="3.40.50.150">
    <property type="entry name" value="Vaccinia Virus protein VP39"/>
    <property type="match status" value="1"/>
</dbReference>
<accession>A0A364KYT6</accession>
<proteinExistence type="predicted"/>
<dbReference type="PANTHER" id="PTHR32183">
    <property type="match status" value="1"/>
</dbReference>
<dbReference type="RefSeq" id="XP_040733210.1">
    <property type="nucleotide sequence ID" value="XM_040877101.1"/>
</dbReference>
<dbReference type="InterPro" id="IPR008854">
    <property type="entry name" value="TPMT"/>
</dbReference>
<dbReference type="PANTHER" id="PTHR32183:SF11">
    <property type="entry name" value="THIOL METHYLTRANSFERASE 2-RELATED"/>
    <property type="match status" value="1"/>
</dbReference>
<evidence type="ECO:0000256" key="2">
    <source>
        <dbReference type="ARBA" id="ARBA00022603"/>
    </source>
</evidence>
<gene>
    <name evidence="5" type="ORF">BHQ10_004706</name>
</gene>
<keyword evidence="2" id="KW-0489">Methyltransferase</keyword>
<protein>
    <recommendedName>
        <fullName evidence="7">Methyltransferase domain-containing protein</fullName>
    </recommendedName>
</protein>
<keyword evidence="4" id="KW-0949">S-adenosyl-L-methionine</keyword>
<dbReference type="STRING" id="1196081.A0A364KYT6"/>
<evidence type="ECO:0000313" key="6">
    <source>
        <dbReference type="Proteomes" id="UP000249363"/>
    </source>
</evidence>
<evidence type="ECO:0000313" key="5">
    <source>
        <dbReference type="EMBL" id="RAO68694.1"/>
    </source>
</evidence>
<name>A0A364KYT6_TALAM</name>
<keyword evidence="1" id="KW-0597">Phosphoprotein</keyword>
<dbReference type="Proteomes" id="UP000249363">
    <property type="component" value="Unassembled WGS sequence"/>
</dbReference>
<dbReference type="Pfam" id="PF05724">
    <property type="entry name" value="TPMT"/>
    <property type="match status" value="1"/>
</dbReference>
<comment type="caution">
    <text evidence="5">The sequence shown here is derived from an EMBL/GenBank/DDBJ whole genome shotgun (WGS) entry which is preliminary data.</text>
</comment>
<reference evidence="5 6" key="1">
    <citation type="journal article" date="2017" name="Biotechnol. Biofuels">
        <title>Differential beta-glucosidase expression as a function of carbon source availability in Talaromyces amestolkiae: a genomic and proteomic approach.</title>
        <authorList>
            <person name="de Eugenio L.I."/>
            <person name="Mendez-Liter J.A."/>
            <person name="Nieto-Dominguez M."/>
            <person name="Alonso L."/>
            <person name="Gil-Munoz J."/>
            <person name="Barriuso J."/>
            <person name="Prieto A."/>
            <person name="Martinez M.J."/>
        </authorList>
    </citation>
    <scope>NUCLEOTIDE SEQUENCE [LARGE SCALE GENOMIC DNA]</scope>
    <source>
        <strain evidence="5 6">CIB</strain>
    </source>
</reference>
<dbReference type="PROSITE" id="PS51585">
    <property type="entry name" value="SAM_MT_TPMT"/>
    <property type="match status" value="1"/>
</dbReference>
<dbReference type="InterPro" id="IPR029063">
    <property type="entry name" value="SAM-dependent_MTases_sf"/>
</dbReference>
<dbReference type="AlphaFoldDB" id="A0A364KYT6"/>
<dbReference type="EMBL" id="MIKG01000008">
    <property type="protein sequence ID" value="RAO68694.1"/>
    <property type="molecule type" value="Genomic_DNA"/>
</dbReference>
<dbReference type="GeneID" id="63793922"/>
<dbReference type="CDD" id="cd02440">
    <property type="entry name" value="AdoMet_MTases"/>
    <property type="match status" value="1"/>
</dbReference>